<proteinExistence type="predicted"/>
<evidence type="ECO:0000313" key="2">
    <source>
        <dbReference type="EMBL" id="VDC50378.1"/>
    </source>
</evidence>
<dbReference type="AlphaFoldDB" id="A0A7Z8Y4K4"/>
<name>A0A7Z8Y4K4_9CAUL</name>
<accession>A0A7Z8Y4K4</accession>
<protein>
    <submittedName>
        <fullName evidence="2">Uncharacterized protein</fullName>
    </submittedName>
</protein>
<keyword evidence="3" id="KW-1185">Reference proteome</keyword>
<feature type="transmembrane region" description="Helical" evidence="1">
    <location>
        <begin position="20"/>
        <end position="38"/>
    </location>
</feature>
<sequence>MPQFDPPPRPPRRTRLDKMVYGLCVLLIWILALGEAFTG</sequence>
<dbReference type="EMBL" id="UXHF01000037">
    <property type="protein sequence ID" value="VDC50378.1"/>
    <property type="molecule type" value="Genomic_DNA"/>
</dbReference>
<keyword evidence="1" id="KW-1133">Transmembrane helix</keyword>
<reference evidence="2 3" key="1">
    <citation type="submission" date="2018-11" db="EMBL/GenBank/DDBJ databases">
        <authorList>
            <person name="Peiro R."/>
            <person name="Begona"/>
            <person name="Cbmso G."/>
            <person name="Lopez M."/>
            <person name="Gonzalez S."/>
            <person name="Sacristan E."/>
            <person name="Castillo E."/>
        </authorList>
    </citation>
    <scope>NUCLEOTIDE SEQUENCE [LARGE SCALE GENOMIC DNA]</scope>
    <source>
        <strain evidence="2">Brev_genome</strain>
    </source>
</reference>
<dbReference type="Proteomes" id="UP000289220">
    <property type="component" value="Unassembled WGS sequence"/>
</dbReference>
<gene>
    <name evidence="2" type="ORF">BREV_BREV_01952</name>
</gene>
<keyword evidence="1" id="KW-0812">Transmembrane</keyword>
<organism evidence="2 3">
    <name type="scientific">Brevundimonas mediterranea</name>
    <dbReference type="NCBI Taxonomy" id="74329"/>
    <lineage>
        <taxon>Bacteria</taxon>
        <taxon>Pseudomonadati</taxon>
        <taxon>Pseudomonadota</taxon>
        <taxon>Alphaproteobacteria</taxon>
        <taxon>Caulobacterales</taxon>
        <taxon>Caulobacteraceae</taxon>
        <taxon>Brevundimonas</taxon>
    </lineage>
</organism>
<comment type="caution">
    <text evidence="2">The sequence shown here is derived from an EMBL/GenBank/DDBJ whole genome shotgun (WGS) entry which is preliminary data.</text>
</comment>
<evidence type="ECO:0000256" key="1">
    <source>
        <dbReference type="SAM" id="Phobius"/>
    </source>
</evidence>
<keyword evidence="1" id="KW-0472">Membrane</keyword>
<evidence type="ECO:0000313" key="3">
    <source>
        <dbReference type="Proteomes" id="UP000289220"/>
    </source>
</evidence>